<dbReference type="Proteomes" id="UP001159363">
    <property type="component" value="Chromosome 12"/>
</dbReference>
<sequence>MERDRGRFSEHLEIFPLHRSIGWHAREYMLPIQSWFLILQGFVYYGFNGLSRRARYNVTYIDVGAYGRSSDGGRLSVPYVTVADEAFSLKPNVIRPYGKNSITSDAEKKVYDYRHARPRRVNLLRRKQTQQIPSFLLRVCLHNFLRRNDRTVSPFEERVRVNSGEINGLDRMNAVRGNYVREAVIVREKFKNSFISPQGTVTCPWQRTSIRRGFDFFLTRQNACCVTIASQRAVSRDVSIRVHIPTERTGVEIPGTRQPTWADVFPRQCSVHPPLVSPVSLPRFLTMNMQVHRTLNTRDVSTFLQETPRLPSRNY</sequence>
<keyword evidence="2" id="KW-1185">Reference proteome</keyword>
<name>A0ABQ9GBG0_9NEOP</name>
<comment type="caution">
    <text evidence="1">The sequence shown here is derived from an EMBL/GenBank/DDBJ whole genome shotgun (WGS) entry which is preliminary data.</text>
</comment>
<proteinExistence type="predicted"/>
<evidence type="ECO:0000313" key="2">
    <source>
        <dbReference type="Proteomes" id="UP001159363"/>
    </source>
</evidence>
<gene>
    <name evidence="1" type="ORF">PR048_028760</name>
</gene>
<dbReference type="EMBL" id="JARBHB010000013">
    <property type="protein sequence ID" value="KAJ8869752.1"/>
    <property type="molecule type" value="Genomic_DNA"/>
</dbReference>
<organism evidence="1 2">
    <name type="scientific">Dryococelus australis</name>
    <dbReference type="NCBI Taxonomy" id="614101"/>
    <lineage>
        <taxon>Eukaryota</taxon>
        <taxon>Metazoa</taxon>
        <taxon>Ecdysozoa</taxon>
        <taxon>Arthropoda</taxon>
        <taxon>Hexapoda</taxon>
        <taxon>Insecta</taxon>
        <taxon>Pterygota</taxon>
        <taxon>Neoptera</taxon>
        <taxon>Polyneoptera</taxon>
        <taxon>Phasmatodea</taxon>
        <taxon>Verophasmatodea</taxon>
        <taxon>Anareolatae</taxon>
        <taxon>Phasmatidae</taxon>
        <taxon>Eurycanthinae</taxon>
        <taxon>Dryococelus</taxon>
    </lineage>
</organism>
<protein>
    <submittedName>
        <fullName evidence="1">Uncharacterized protein</fullName>
    </submittedName>
</protein>
<evidence type="ECO:0000313" key="1">
    <source>
        <dbReference type="EMBL" id="KAJ8869752.1"/>
    </source>
</evidence>
<accession>A0ABQ9GBG0</accession>
<reference evidence="1 2" key="1">
    <citation type="submission" date="2023-02" db="EMBL/GenBank/DDBJ databases">
        <title>LHISI_Scaffold_Assembly.</title>
        <authorList>
            <person name="Stuart O.P."/>
            <person name="Cleave R."/>
            <person name="Magrath M.J.L."/>
            <person name="Mikheyev A.S."/>
        </authorList>
    </citation>
    <scope>NUCLEOTIDE SEQUENCE [LARGE SCALE GENOMIC DNA]</scope>
    <source>
        <strain evidence="1">Daus_M_001</strain>
        <tissue evidence="1">Leg muscle</tissue>
    </source>
</reference>